<accession>A0AAD9HWS4</accession>
<feature type="region of interest" description="Disordered" evidence="5">
    <location>
        <begin position="15"/>
        <end position="48"/>
    </location>
</feature>
<feature type="compositionally biased region" description="Polar residues" evidence="5">
    <location>
        <begin position="172"/>
        <end position="183"/>
    </location>
</feature>
<evidence type="ECO:0000256" key="3">
    <source>
        <dbReference type="ARBA" id="ARBA00023163"/>
    </source>
</evidence>
<evidence type="ECO:0000256" key="5">
    <source>
        <dbReference type="SAM" id="MobiDB-lite"/>
    </source>
</evidence>
<keyword evidence="8" id="KW-1185">Reference proteome</keyword>
<proteinExistence type="inferred from homology"/>
<dbReference type="EMBL" id="JAQQPM010000001">
    <property type="protein sequence ID" value="KAK2066979.1"/>
    <property type="molecule type" value="Genomic_DNA"/>
</dbReference>
<dbReference type="InterPro" id="IPR038103">
    <property type="entry name" value="CDC73_C_sf"/>
</dbReference>
<feature type="region of interest" description="Disordered" evidence="5">
    <location>
        <begin position="172"/>
        <end position="334"/>
    </location>
</feature>
<dbReference type="Proteomes" id="UP001217918">
    <property type="component" value="Unassembled WGS sequence"/>
</dbReference>
<feature type="compositionally biased region" description="Low complexity" evidence="5">
    <location>
        <begin position="382"/>
        <end position="403"/>
    </location>
</feature>
<organism evidence="7 8">
    <name type="scientific">Phyllachora maydis</name>
    <dbReference type="NCBI Taxonomy" id="1825666"/>
    <lineage>
        <taxon>Eukaryota</taxon>
        <taxon>Fungi</taxon>
        <taxon>Dikarya</taxon>
        <taxon>Ascomycota</taxon>
        <taxon>Pezizomycotina</taxon>
        <taxon>Sordariomycetes</taxon>
        <taxon>Sordariomycetidae</taxon>
        <taxon>Phyllachorales</taxon>
        <taxon>Phyllachoraceae</taxon>
        <taxon>Phyllachora</taxon>
    </lineage>
</organism>
<dbReference type="GO" id="GO:0006368">
    <property type="term" value="P:transcription elongation by RNA polymerase II"/>
    <property type="evidence" value="ECO:0007669"/>
    <property type="project" value="InterPro"/>
</dbReference>
<feature type="compositionally biased region" description="Basic and acidic residues" evidence="5">
    <location>
        <begin position="209"/>
        <end position="235"/>
    </location>
</feature>
<sequence>MDGEPARYLDLAVDGLKNKRAAPSTRPSKGTRNVAAPPAVGSARGCDPPREAKEGYEWVWFPEGYWAEREIVPAFENFKAYDNKFWKWRSKSSRGQNLSEGEPRNVSPKTTGQPSPSPKTMVQSPFAAPPAIPPTPFMSERDHIHSLQHPHGQHNESCASEFLGFTVPKTTVPQAKRSSNSSGPDVVAEASPFPLEQAERQPGRHLSQARKDLAGATLKSKEKTKGGPPGRDDPLHTTADASRQSYFGLFPSRRSSVATKGDDEQGGMAASRPKALRPRPSFESMRTMMSTTFSTTTSIHSWQQPEEDDERKETPFPAGEATRVPTPPEAQDELRGIYVNLSAPSSVNNFARPRSPNSGPQQSSSHAGGAGTHGKGNHRKGGSSSSKQKGPRSPSSTTPSHRTMAAKRHAHFFDFDVPEHDPDSPLCPANQTSGKGLCVYHGRHGSFNSDANTLVNPTESRRNDGLTRGPGHHRGHNPLVRYQMMFKETFGHRGPDTIACVPTTSADTDGAEAASLSQATHLQFTHPTRVSLPIDTPTRFESTGQPVDLRSIYFAWLNREVAIPEYNASATKLNEELAGTATVHKFAFVERLDLITWLEGASEESEFIKPLAGEKDAGSSAASAAIAATASVSVTASARAGKGTLDPRLAQIYHGERRMGDRNTILRGIKPTDFSHVRKLAAPFMVKKPSASATTVASNSSMVPNQKPQRRPDPIILLSPSASSLLRMSNVKMFLEGGRYVPPDSSSGAQAPSMLHVSRPLRDIDPSGRPVRFILVEGPEQFKPEYWNRVAAVFTTGQAWQFKNYRWSDPHELFKHVPGVFLGWRGDQLPETVRAYGGRVLHFTIEKWRDPKAPGGDAGRWRDRETVESIWKAIESNMRTKGWRKDVAPTSI</sequence>
<feature type="compositionally biased region" description="Polar residues" evidence="5">
    <location>
        <begin position="449"/>
        <end position="458"/>
    </location>
</feature>
<dbReference type="GO" id="GO:0032968">
    <property type="term" value="P:positive regulation of transcription elongation by RNA polymerase II"/>
    <property type="evidence" value="ECO:0007669"/>
    <property type="project" value="TreeGrafter"/>
</dbReference>
<feature type="region of interest" description="Disordered" evidence="5">
    <location>
        <begin position="346"/>
        <end position="404"/>
    </location>
</feature>
<keyword evidence="3" id="KW-0804">Transcription</keyword>
<evidence type="ECO:0000259" key="6">
    <source>
        <dbReference type="Pfam" id="PF05179"/>
    </source>
</evidence>
<dbReference type="GO" id="GO:0016593">
    <property type="term" value="C:Cdc73/Paf1 complex"/>
    <property type="evidence" value="ECO:0007669"/>
    <property type="project" value="InterPro"/>
</dbReference>
<gene>
    <name evidence="7" type="ORF">P8C59_000753</name>
</gene>
<name>A0AAD9HWS4_9PEZI</name>
<evidence type="ECO:0000313" key="7">
    <source>
        <dbReference type="EMBL" id="KAK2066979.1"/>
    </source>
</evidence>
<reference evidence="7" key="1">
    <citation type="journal article" date="2023" name="Mol. Plant Microbe Interact.">
        <title>Elucidating the Obligate Nature and Biological Capacity of an Invasive Fungal Corn Pathogen.</title>
        <authorList>
            <person name="MacCready J.S."/>
            <person name="Roggenkamp E.M."/>
            <person name="Gdanetz K."/>
            <person name="Chilvers M.I."/>
        </authorList>
    </citation>
    <scope>NUCLEOTIDE SEQUENCE</scope>
    <source>
        <strain evidence="7">PM02</strain>
    </source>
</reference>
<feature type="compositionally biased region" description="Low complexity" evidence="5">
    <location>
        <begin position="358"/>
        <end position="367"/>
    </location>
</feature>
<dbReference type="GO" id="GO:0000993">
    <property type="term" value="F:RNA polymerase II complex binding"/>
    <property type="evidence" value="ECO:0007669"/>
    <property type="project" value="TreeGrafter"/>
</dbReference>
<comment type="caution">
    <text evidence="7">The sequence shown here is derived from an EMBL/GenBank/DDBJ whole genome shotgun (WGS) entry which is preliminary data.</text>
</comment>
<dbReference type="PANTHER" id="PTHR12466">
    <property type="entry name" value="CDC73 DOMAIN PROTEIN"/>
    <property type="match status" value="1"/>
</dbReference>
<dbReference type="Gene3D" id="3.40.50.11990">
    <property type="entry name" value="RNA polymerase II accessory factor, Cdc73 C-terminal domain"/>
    <property type="match status" value="1"/>
</dbReference>
<keyword evidence="4" id="KW-0539">Nucleus</keyword>
<feature type="compositionally biased region" description="Low complexity" evidence="5">
    <location>
        <begin position="281"/>
        <end position="298"/>
    </location>
</feature>
<feature type="region of interest" description="Disordered" evidence="5">
    <location>
        <begin position="92"/>
        <end position="139"/>
    </location>
</feature>
<dbReference type="InterPro" id="IPR007852">
    <property type="entry name" value="Cdc73/Parafibromin"/>
</dbReference>
<feature type="compositionally biased region" description="Pro residues" evidence="5">
    <location>
        <begin position="127"/>
        <end position="136"/>
    </location>
</feature>
<comment type="similarity">
    <text evidence="2">Belongs to the CDC73 family.</text>
</comment>
<dbReference type="Pfam" id="PF05179">
    <property type="entry name" value="CDC73_C"/>
    <property type="match status" value="1"/>
</dbReference>
<dbReference type="InterPro" id="IPR031336">
    <property type="entry name" value="CDC73_C"/>
</dbReference>
<evidence type="ECO:0000256" key="4">
    <source>
        <dbReference type="ARBA" id="ARBA00023242"/>
    </source>
</evidence>
<dbReference type="FunFam" id="3.40.50.11990:FF:000003">
    <property type="entry name" value="Pol II transcription elongation factor subunit Cdc73"/>
    <property type="match status" value="1"/>
</dbReference>
<feature type="region of interest" description="Disordered" evidence="5">
    <location>
        <begin position="449"/>
        <end position="477"/>
    </location>
</feature>
<comment type="subcellular location">
    <subcellularLocation>
        <location evidence="1">Nucleus</location>
    </subcellularLocation>
</comment>
<evidence type="ECO:0000313" key="8">
    <source>
        <dbReference type="Proteomes" id="UP001217918"/>
    </source>
</evidence>
<protein>
    <recommendedName>
        <fullName evidence="6">Cell division control protein 73 C-terminal domain-containing protein</fullName>
    </recommendedName>
</protein>
<feature type="compositionally biased region" description="Polar residues" evidence="5">
    <location>
        <begin position="107"/>
        <end position="123"/>
    </location>
</feature>
<evidence type="ECO:0000256" key="1">
    <source>
        <dbReference type="ARBA" id="ARBA00004123"/>
    </source>
</evidence>
<feature type="domain" description="Cell division control protein 73 C-terminal" evidence="6">
    <location>
        <begin position="711"/>
        <end position="876"/>
    </location>
</feature>
<dbReference type="PANTHER" id="PTHR12466:SF8">
    <property type="entry name" value="PARAFIBROMIN"/>
    <property type="match status" value="1"/>
</dbReference>
<evidence type="ECO:0000256" key="2">
    <source>
        <dbReference type="ARBA" id="ARBA00010427"/>
    </source>
</evidence>
<dbReference type="AlphaFoldDB" id="A0AAD9HWS4"/>